<dbReference type="Proteomes" id="UP000233551">
    <property type="component" value="Unassembled WGS sequence"/>
</dbReference>
<keyword evidence="3" id="KW-1185">Reference proteome</keyword>
<name>A0A2I0JXD6_PUNGR</name>
<sequence>APSPARALVTSITSAYQRPSPVPATSARHQRNQHPSPARHQCPSPVTSARAHARHQRPQRLSSTHARSCHQYHQRLSQRTSARHHRHRAPPALVHARACPAEARPNVPSSTLNALPRAPPSHPTLKHFPNSFLVSRG</sequence>
<comment type="caution">
    <text evidence="2">The sequence shown here is derived from an EMBL/GenBank/DDBJ whole genome shotgun (WGS) entry which is preliminary data.</text>
</comment>
<protein>
    <submittedName>
        <fullName evidence="2">Uncharacterized protein</fullName>
    </submittedName>
</protein>
<dbReference type="AlphaFoldDB" id="A0A2I0JXD6"/>
<proteinExistence type="predicted"/>
<organism evidence="2 3">
    <name type="scientific">Punica granatum</name>
    <name type="common">Pomegranate</name>
    <dbReference type="NCBI Taxonomy" id="22663"/>
    <lineage>
        <taxon>Eukaryota</taxon>
        <taxon>Viridiplantae</taxon>
        <taxon>Streptophyta</taxon>
        <taxon>Embryophyta</taxon>
        <taxon>Tracheophyta</taxon>
        <taxon>Spermatophyta</taxon>
        <taxon>Magnoliopsida</taxon>
        <taxon>eudicotyledons</taxon>
        <taxon>Gunneridae</taxon>
        <taxon>Pentapetalae</taxon>
        <taxon>rosids</taxon>
        <taxon>malvids</taxon>
        <taxon>Myrtales</taxon>
        <taxon>Lythraceae</taxon>
        <taxon>Punica</taxon>
    </lineage>
</organism>
<feature type="non-terminal residue" evidence="2">
    <location>
        <position position="1"/>
    </location>
</feature>
<feature type="region of interest" description="Disordered" evidence="1">
    <location>
        <begin position="1"/>
        <end position="137"/>
    </location>
</feature>
<reference evidence="2 3" key="1">
    <citation type="submission" date="2017-11" db="EMBL/GenBank/DDBJ databases">
        <title>De-novo sequencing of pomegranate (Punica granatum L.) genome.</title>
        <authorList>
            <person name="Akparov Z."/>
            <person name="Amiraslanov A."/>
            <person name="Hajiyeva S."/>
            <person name="Abbasov M."/>
            <person name="Kaur K."/>
            <person name="Hamwieh A."/>
            <person name="Solovyev V."/>
            <person name="Salamov A."/>
            <person name="Braich B."/>
            <person name="Kosarev P."/>
            <person name="Mahmoud A."/>
            <person name="Hajiyev E."/>
            <person name="Babayeva S."/>
            <person name="Izzatullayeva V."/>
            <person name="Mammadov A."/>
            <person name="Mammadov A."/>
            <person name="Sharifova S."/>
            <person name="Ojaghi J."/>
            <person name="Eynullazada K."/>
            <person name="Bayramov B."/>
            <person name="Abdulazimova A."/>
            <person name="Shahmuradov I."/>
        </authorList>
    </citation>
    <scope>NUCLEOTIDE SEQUENCE [LARGE SCALE GENOMIC DNA]</scope>
    <source>
        <strain evidence="3">cv. AG2017</strain>
        <tissue evidence="2">Leaf</tissue>
    </source>
</reference>
<gene>
    <name evidence="2" type="ORF">CRG98_018637</name>
</gene>
<evidence type="ECO:0000313" key="3">
    <source>
        <dbReference type="Proteomes" id="UP000233551"/>
    </source>
</evidence>
<evidence type="ECO:0000256" key="1">
    <source>
        <dbReference type="SAM" id="MobiDB-lite"/>
    </source>
</evidence>
<dbReference type="EMBL" id="PGOL01001091">
    <property type="protein sequence ID" value="PKI60961.1"/>
    <property type="molecule type" value="Genomic_DNA"/>
</dbReference>
<evidence type="ECO:0000313" key="2">
    <source>
        <dbReference type="EMBL" id="PKI60961.1"/>
    </source>
</evidence>
<accession>A0A2I0JXD6</accession>